<dbReference type="InterPro" id="IPR020561">
    <property type="entry name" value="PRibGlycinamid_synth_ATP-grasp"/>
</dbReference>
<keyword evidence="5 6" id="KW-0067">ATP-binding</keyword>
<dbReference type="PANTHER" id="PTHR21621">
    <property type="entry name" value="RIBOSOMAL PROTEIN S6 MODIFICATION PROTEIN"/>
    <property type="match status" value="1"/>
</dbReference>
<dbReference type="PROSITE" id="PS50975">
    <property type="entry name" value="ATP_GRASP"/>
    <property type="match status" value="1"/>
</dbReference>
<feature type="domain" description="ATP-grasp" evidence="7">
    <location>
        <begin position="91"/>
        <end position="343"/>
    </location>
</feature>
<dbReference type="Pfam" id="PF01071">
    <property type="entry name" value="GARS_A"/>
    <property type="match status" value="1"/>
</dbReference>
<keyword evidence="9" id="KW-1185">Reference proteome</keyword>
<evidence type="ECO:0000313" key="9">
    <source>
        <dbReference type="Proteomes" id="UP001595896"/>
    </source>
</evidence>
<evidence type="ECO:0000259" key="7">
    <source>
        <dbReference type="PROSITE" id="PS50975"/>
    </source>
</evidence>
<keyword evidence="3" id="KW-0436">Ligase</keyword>
<gene>
    <name evidence="8" type="ORF">ACFO4L_14685</name>
</gene>
<dbReference type="SUPFAM" id="SSF56059">
    <property type="entry name" value="Glutathione synthetase ATP-binding domain-like"/>
    <property type="match status" value="1"/>
</dbReference>
<evidence type="ECO:0000256" key="3">
    <source>
        <dbReference type="ARBA" id="ARBA00022598"/>
    </source>
</evidence>
<dbReference type="SMART" id="SM01209">
    <property type="entry name" value="GARS_A"/>
    <property type="match status" value="1"/>
</dbReference>
<dbReference type="PANTHER" id="PTHR21621:SF0">
    <property type="entry name" value="BETA-CITRYLGLUTAMATE SYNTHASE B-RELATED"/>
    <property type="match status" value="1"/>
</dbReference>
<reference evidence="9" key="1">
    <citation type="journal article" date="2019" name="Int. J. Syst. Evol. Microbiol.">
        <title>The Global Catalogue of Microorganisms (GCM) 10K type strain sequencing project: providing services to taxonomists for standard genome sequencing and annotation.</title>
        <authorList>
            <consortium name="The Broad Institute Genomics Platform"/>
            <consortium name="The Broad Institute Genome Sequencing Center for Infectious Disease"/>
            <person name="Wu L."/>
            <person name="Ma J."/>
        </authorList>
    </citation>
    <scope>NUCLEOTIDE SEQUENCE [LARGE SCALE GENOMIC DNA]</scope>
    <source>
        <strain evidence="9">JCM 12165</strain>
    </source>
</reference>
<evidence type="ECO:0000313" key="8">
    <source>
        <dbReference type="EMBL" id="MFC4737824.1"/>
    </source>
</evidence>
<dbReference type="Proteomes" id="UP001595896">
    <property type="component" value="Unassembled WGS sequence"/>
</dbReference>
<dbReference type="InterPro" id="IPR011761">
    <property type="entry name" value="ATP-grasp"/>
</dbReference>
<evidence type="ECO:0000256" key="1">
    <source>
        <dbReference type="ARBA" id="ARBA00001936"/>
    </source>
</evidence>
<evidence type="ECO:0000256" key="4">
    <source>
        <dbReference type="ARBA" id="ARBA00022741"/>
    </source>
</evidence>
<comment type="caution">
    <text evidence="8">The sequence shown here is derived from an EMBL/GenBank/DDBJ whole genome shotgun (WGS) entry which is preliminary data.</text>
</comment>
<sequence length="513" mass="56972">MKQTKPVWLPHLTDAVPLAAKDKKISLYTIALEGWRRGLELTFWSIRGEDGEFQLRYQLSDGSNVHQFQGSKGDRITDEAEAICDDKSRTNEAMRAHGVPVPHGKTFTEAATDEAVIAYAKDKGFPLVLKPTNASGGKGVIVNIRDEASFQKAVTYVRQELGLKHVIVEQFVEGEECRVMVLDGKVLGAVQRRPASVTGDGKRSIAKLIEQKNEDRREVPHLYHRPIKLDRHFYTTMHASDWTLRTVPKAGETIVVKRVSNISAGGDPVDVTDLLSEKIKETAIRAAEAVPGLPHCGVDLMVDPDWKEAVVIEVNTKPGLGSHLFPITGTSRDVPRALIDFYFPASANAPRSDHVYFDLGPIEAAVKAAGASRITVAPAPEQTGTIQQSFTCEGALKQQKHQLERLMKELTLYGTVSLLKNKTLTATLLGTPEDLQAVKQRLKESGTVTAEESSRMIAAEFVWHDDTRPSFVEAYIKRRQLLEEWKLEEKAAARTAREASGIRTRLKKRFGRR</sequence>
<comment type="cofactor">
    <cofactor evidence="2">
        <name>Mg(2+)</name>
        <dbReference type="ChEBI" id="CHEBI:18420"/>
    </cofactor>
</comment>
<name>A0ABV9P143_9BACI</name>
<dbReference type="PROSITE" id="PS00866">
    <property type="entry name" value="CPSASE_1"/>
    <property type="match status" value="1"/>
</dbReference>
<dbReference type="RefSeq" id="WP_377910412.1">
    <property type="nucleotide sequence ID" value="NZ_JBHSGK010000019.1"/>
</dbReference>
<dbReference type="EMBL" id="JBHSGK010000019">
    <property type="protein sequence ID" value="MFC4737824.1"/>
    <property type="molecule type" value="Genomic_DNA"/>
</dbReference>
<keyword evidence="4 6" id="KW-0547">Nucleotide-binding</keyword>
<accession>A0ABV9P143</accession>
<comment type="cofactor">
    <cofactor evidence="1">
        <name>Mn(2+)</name>
        <dbReference type="ChEBI" id="CHEBI:29035"/>
    </cofactor>
</comment>
<protein>
    <submittedName>
        <fullName evidence="8">ATP-grasp domain-containing protein</fullName>
    </submittedName>
</protein>
<evidence type="ECO:0000256" key="6">
    <source>
        <dbReference type="PROSITE-ProRule" id="PRU00409"/>
    </source>
</evidence>
<organism evidence="8 9">
    <name type="scientific">Bacillus daqingensis</name>
    <dbReference type="NCBI Taxonomy" id="872396"/>
    <lineage>
        <taxon>Bacteria</taxon>
        <taxon>Bacillati</taxon>
        <taxon>Bacillota</taxon>
        <taxon>Bacilli</taxon>
        <taxon>Bacillales</taxon>
        <taxon>Bacillaceae</taxon>
        <taxon>Bacillus</taxon>
    </lineage>
</organism>
<dbReference type="InterPro" id="IPR005479">
    <property type="entry name" value="CPAse_ATP-bd"/>
</dbReference>
<evidence type="ECO:0000256" key="5">
    <source>
        <dbReference type="ARBA" id="ARBA00022840"/>
    </source>
</evidence>
<dbReference type="Gene3D" id="3.30.470.20">
    <property type="entry name" value="ATP-grasp fold, B domain"/>
    <property type="match status" value="2"/>
</dbReference>
<evidence type="ECO:0000256" key="2">
    <source>
        <dbReference type="ARBA" id="ARBA00001946"/>
    </source>
</evidence>
<proteinExistence type="predicted"/>